<protein>
    <submittedName>
        <fullName evidence="3">OSJNBa0071G03.5 protein</fullName>
    </submittedName>
</protein>
<evidence type="ECO:0000256" key="1">
    <source>
        <dbReference type="SAM" id="MobiDB-lite"/>
    </source>
</evidence>
<evidence type="ECO:0000313" key="3">
    <source>
        <dbReference type="EMBL" id="CAD39792.2"/>
    </source>
</evidence>
<dbReference type="EMBL" id="AL662975">
    <property type="protein sequence ID" value="CAD39792.2"/>
    <property type="molecule type" value="Genomic_DNA"/>
</dbReference>
<sequence>MVATVFAIFITLAVALISRRGRRRRWSGGGGEGKRSSPPPHPPPPPQPPRHPPPPPTRERERGRYHKQPRGSVLCGYYSCEFLRVNGRYRVNAEDLPRIEHRISIDDTTITNVQRDLCYFIHHALVLSSQADAFSSSPPGKIIFPGGPPDRVDLRRCWGPGGAGICLGRPFSPAWENGFSSSDS</sequence>
<organism evidence="3 4">
    <name type="scientific">Oryza sativa subsp. japonica</name>
    <name type="common">Rice</name>
    <dbReference type="NCBI Taxonomy" id="39947"/>
    <lineage>
        <taxon>Eukaryota</taxon>
        <taxon>Viridiplantae</taxon>
        <taxon>Streptophyta</taxon>
        <taxon>Embryophyta</taxon>
        <taxon>Tracheophyta</taxon>
        <taxon>Spermatophyta</taxon>
        <taxon>Magnoliopsida</taxon>
        <taxon>Liliopsida</taxon>
        <taxon>Poales</taxon>
        <taxon>Poaceae</taxon>
        <taxon>BOP clade</taxon>
        <taxon>Oryzoideae</taxon>
        <taxon>Oryzeae</taxon>
        <taxon>Oryzinae</taxon>
        <taxon>Oryza</taxon>
        <taxon>Oryza sativa</taxon>
    </lineage>
</organism>
<feature type="chain" id="PRO_5012429573" evidence="2">
    <location>
        <begin position="16"/>
        <end position="184"/>
    </location>
</feature>
<reference evidence="4" key="1">
    <citation type="journal article" date="2005" name="Nature">
        <title>The map-based sequence of the rice genome.</title>
        <authorList>
            <consortium name="International rice genome sequencing project (IRGSP)"/>
            <person name="Matsumoto T."/>
            <person name="Wu J."/>
            <person name="Kanamori H."/>
            <person name="Katayose Y."/>
            <person name="Fujisawa M."/>
            <person name="Namiki N."/>
            <person name="Mizuno H."/>
            <person name="Yamamoto K."/>
            <person name="Antonio B.A."/>
            <person name="Baba T."/>
            <person name="Sakata K."/>
            <person name="Nagamura Y."/>
            <person name="Aoki H."/>
            <person name="Arikawa K."/>
            <person name="Arita K."/>
            <person name="Bito T."/>
            <person name="Chiden Y."/>
            <person name="Fujitsuka N."/>
            <person name="Fukunaka R."/>
            <person name="Hamada M."/>
            <person name="Harada C."/>
            <person name="Hayashi A."/>
            <person name="Hijishita S."/>
            <person name="Honda M."/>
            <person name="Hosokawa S."/>
            <person name="Ichikawa Y."/>
            <person name="Idonuma A."/>
            <person name="Iijima M."/>
            <person name="Ikeda M."/>
            <person name="Ikeno M."/>
            <person name="Ito K."/>
            <person name="Ito S."/>
            <person name="Ito T."/>
            <person name="Ito Y."/>
            <person name="Ito Y."/>
            <person name="Iwabuchi A."/>
            <person name="Kamiya K."/>
            <person name="Karasawa W."/>
            <person name="Kurita K."/>
            <person name="Katagiri S."/>
            <person name="Kikuta A."/>
            <person name="Kobayashi H."/>
            <person name="Kobayashi N."/>
            <person name="Machita K."/>
            <person name="Maehara T."/>
            <person name="Masukawa M."/>
            <person name="Mizubayashi T."/>
            <person name="Mukai Y."/>
            <person name="Nagasaki H."/>
            <person name="Nagata Y."/>
            <person name="Naito S."/>
            <person name="Nakashima M."/>
            <person name="Nakama Y."/>
            <person name="Nakamichi Y."/>
            <person name="Nakamura M."/>
            <person name="Meguro A."/>
            <person name="Negishi M."/>
            <person name="Ohta I."/>
            <person name="Ohta T."/>
            <person name="Okamoto M."/>
            <person name="Ono N."/>
            <person name="Saji S."/>
            <person name="Sakaguchi M."/>
            <person name="Sakai K."/>
            <person name="Shibata M."/>
            <person name="Shimokawa T."/>
            <person name="Song J."/>
            <person name="Takazaki Y."/>
            <person name="Terasawa K."/>
            <person name="Tsugane M."/>
            <person name="Tsuji K."/>
            <person name="Ueda S."/>
            <person name="Waki K."/>
            <person name="Yamagata H."/>
            <person name="Yamamoto M."/>
            <person name="Yamamoto S."/>
            <person name="Yamane H."/>
            <person name="Yoshiki S."/>
            <person name="Yoshihara R."/>
            <person name="Yukawa K."/>
            <person name="Zhong H."/>
            <person name="Yano M."/>
            <person name="Yuan Q."/>
            <person name="Ouyang S."/>
            <person name="Liu J."/>
            <person name="Jones K.M."/>
            <person name="Gansberger K."/>
            <person name="Moffat K."/>
            <person name="Hill J."/>
            <person name="Bera J."/>
            <person name="Fadrosh D."/>
            <person name="Jin S."/>
            <person name="Johri S."/>
            <person name="Kim M."/>
            <person name="Overton L."/>
            <person name="Reardon M."/>
            <person name="Tsitrin T."/>
            <person name="Vuong H."/>
            <person name="Weaver B."/>
            <person name="Ciecko A."/>
            <person name="Tallon L."/>
            <person name="Jackson J."/>
            <person name="Pai G."/>
            <person name="Aken S.V."/>
            <person name="Utterback T."/>
            <person name="Reidmuller S."/>
            <person name="Feldblyum T."/>
            <person name="Hsiao J."/>
            <person name="Zismann V."/>
            <person name="Iobst S."/>
            <person name="de Vazeille A.R."/>
            <person name="Buell C.R."/>
            <person name="Ying K."/>
            <person name="Li Y."/>
            <person name="Lu T."/>
            <person name="Huang Y."/>
            <person name="Zhao Q."/>
            <person name="Feng Q."/>
            <person name="Zhang L."/>
            <person name="Zhu J."/>
            <person name="Weng Q."/>
            <person name="Mu J."/>
            <person name="Lu Y."/>
            <person name="Fan D."/>
            <person name="Liu Y."/>
            <person name="Guan J."/>
            <person name="Zhang Y."/>
            <person name="Yu S."/>
            <person name="Liu X."/>
            <person name="Zhang Y."/>
            <person name="Hong G."/>
            <person name="Han B."/>
            <person name="Choisne N."/>
            <person name="Demange N."/>
            <person name="Orjeda G."/>
            <person name="Samain S."/>
            <person name="Cattolico L."/>
            <person name="Pelletier E."/>
            <person name="Couloux A."/>
            <person name="Segurens B."/>
            <person name="Wincker P."/>
            <person name="D'Hont A."/>
            <person name="Scarpelli C."/>
            <person name="Weissenbach J."/>
            <person name="Salanoubat M."/>
            <person name="Quetier F."/>
            <person name="Yu Y."/>
            <person name="Kim H.R."/>
            <person name="Rambo T."/>
            <person name="Currie J."/>
            <person name="Collura K."/>
            <person name="Luo M."/>
            <person name="Yang T."/>
            <person name="Ammiraju J.S.S."/>
            <person name="Engler F."/>
            <person name="Soderlund C."/>
            <person name="Wing R.A."/>
            <person name="Palmer L.E."/>
            <person name="de la Bastide M."/>
            <person name="Spiegel L."/>
            <person name="Nascimento L."/>
            <person name="Zutavern T."/>
            <person name="O'Shaughnessy A."/>
            <person name="Dike S."/>
            <person name="Dedhia N."/>
            <person name="Preston R."/>
            <person name="Balija V."/>
            <person name="McCombie W.R."/>
            <person name="Chow T."/>
            <person name="Chen H."/>
            <person name="Chung M."/>
            <person name="Chen C."/>
            <person name="Shaw J."/>
            <person name="Wu H."/>
            <person name="Hsiao K."/>
            <person name="Chao Y."/>
            <person name="Chu M."/>
            <person name="Cheng C."/>
            <person name="Hour A."/>
            <person name="Lee P."/>
            <person name="Lin S."/>
            <person name="Lin Y."/>
            <person name="Liou J."/>
            <person name="Liu S."/>
            <person name="Hsing Y."/>
            <person name="Raghuvanshi S."/>
            <person name="Mohanty A."/>
            <person name="Bharti A.K."/>
            <person name="Gaur A."/>
            <person name="Gupta V."/>
            <person name="Kumar D."/>
            <person name="Ravi V."/>
            <person name="Vij S."/>
            <person name="Kapur A."/>
            <person name="Khurana P."/>
            <person name="Khurana P."/>
            <person name="Khurana J.P."/>
            <person name="Tyagi A.K."/>
            <person name="Gaikwad K."/>
            <person name="Singh A."/>
            <person name="Dalal V."/>
            <person name="Srivastava S."/>
            <person name="Dixit A."/>
            <person name="Pal A.K."/>
            <person name="Ghazi I.A."/>
            <person name="Yadav M."/>
            <person name="Pandit A."/>
            <person name="Bhargava A."/>
            <person name="Sureshbabu K."/>
            <person name="Batra K."/>
            <person name="Sharma T.R."/>
            <person name="Mohapatra T."/>
            <person name="Singh N.K."/>
            <person name="Messing J."/>
            <person name="Nelson A.B."/>
            <person name="Fuks G."/>
            <person name="Kavchok S."/>
            <person name="Keizer G."/>
            <person name="Linton E."/>
            <person name="Llaca V."/>
            <person name="Song R."/>
            <person name="Tanyolac B."/>
            <person name="Young S."/>
            <person name="Ho-Il K."/>
            <person name="Hahn J.H."/>
            <person name="Sangsakoo G."/>
            <person name="Vanavichit A."/>
            <person name="de Mattos Luiz.A.T."/>
            <person name="Zimmer P.D."/>
            <person name="Malone G."/>
            <person name="Dellagostin O."/>
            <person name="de Oliveira A.C."/>
            <person name="Bevan M."/>
            <person name="Bancroft I."/>
            <person name="Minx P."/>
            <person name="Cordum H."/>
            <person name="Wilson R."/>
            <person name="Cheng Z."/>
            <person name="Jin W."/>
            <person name="Jiang J."/>
            <person name="Leong S.A."/>
            <person name="Iwama H."/>
            <person name="Gojobori T."/>
            <person name="Itoh T."/>
            <person name="Niimura Y."/>
            <person name="Fujii Y."/>
            <person name="Habara T."/>
            <person name="Sakai H."/>
            <person name="Sato Y."/>
            <person name="Wilson G."/>
            <person name="Kumar K."/>
            <person name="McCouch S."/>
            <person name="Juretic N."/>
            <person name="Hoen D."/>
            <person name="Wright S."/>
            <person name="Bruskiewich R."/>
            <person name="Bureau T."/>
            <person name="Miyao A."/>
            <person name="Hirochika H."/>
            <person name="Nishikawa T."/>
            <person name="Kadowaki K."/>
            <person name="Sugiura M."/>
            <person name="Burr B."/>
            <person name="Sasaki T."/>
        </authorList>
    </citation>
    <scope>NUCLEOTIDE SEQUENCE [LARGE SCALE GENOMIC DNA]</scope>
    <source>
        <strain evidence="4">cv. Nipponbare</strain>
    </source>
</reference>
<feature type="region of interest" description="Disordered" evidence="1">
    <location>
        <begin position="21"/>
        <end position="68"/>
    </location>
</feature>
<feature type="signal peptide" evidence="2">
    <location>
        <begin position="1"/>
        <end position="15"/>
    </location>
</feature>
<keyword evidence="2" id="KW-0732">Signal</keyword>
<reference evidence="4" key="2">
    <citation type="journal article" date="2008" name="Nucleic Acids Res.">
        <title>The rice annotation project database (RAP-DB): 2008 update.</title>
        <authorList>
            <consortium name="The rice annotation project (RAP)"/>
        </authorList>
    </citation>
    <scope>GENOME REANNOTATION</scope>
    <source>
        <strain evidence="4">cv. Nipponbare</strain>
    </source>
</reference>
<name>Q7XX24_ORYSJ</name>
<evidence type="ECO:0000256" key="2">
    <source>
        <dbReference type="SAM" id="SignalP"/>
    </source>
</evidence>
<dbReference type="AlphaFoldDB" id="Q7XX24"/>
<gene>
    <name evidence="3" type="primary">OSJNBa0071G03.5</name>
</gene>
<evidence type="ECO:0000313" key="4">
    <source>
        <dbReference type="Proteomes" id="UP000000763"/>
    </source>
</evidence>
<feature type="compositionally biased region" description="Pro residues" evidence="1">
    <location>
        <begin position="37"/>
        <end position="56"/>
    </location>
</feature>
<dbReference type="Proteomes" id="UP000000763">
    <property type="component" value="Chromosome 4"/>
</dbReference>
<accession>Q7XX24</accession>
<proteinExistence type="predicted"/>